<organism evidence="2">
    <name type="scientific">uncultured Caudovirales phage</name>
    <dbReference type="NCBI Taxonomy" id="2100421"/>
    <lineage>
        <taxon>Viruses</taxon>
        <taxon>Duplodnaviria</taxon>
        <taxon>Heunggongvirae</taxon>
        <taxon>Uroviricota</taxon>
        <taxon>Caudoviricetes</taxon>
        <taxon>Peduoviridae</taxon>
        <taxon>Maltschvirus</taxon>
        <taxon>Maltschvirus maltsch</taxon>
    </lineage>
</organism>
<evidence type="ECO:0000259" key="1">
    <source>
        <dbReference type="Pfam" id="PF00462"/>
    </source>
</evidence>
<accession>A0A6J5N2J1</accession>
<sequence>MTYTIYGRSGCQPCQQAKALLESKGEEFKYMDVLDLPKEELGDFLSKGFKTVPQIFWEETHIGGLDALKQRINKEI</sequence>
<dbReference type="PROSITE" id="PS51354">
    <property type="entry name" value="GLUTAREDOXIN_2"/>
    <property type="match status" value="1"/>
</dbReference>
<dbReference type="InterPro" id="IPR014025">
    <property type="entry name" value="Glutaredoxin_subgr"/>
</dbReference>
<dbReference type="InterPro" id="IPR002109">
    <property type="entry name" value="Glutaredoxin"/>
</dbReference>
<dbReference type="PRINTS" id="PR00160">
    <property type="entry name" value="GLUTAREDOXIN"/>
</dbReference>
<reference evidence="2" key="1">
    <citation type="submission" date="2020-04" db="EMBL/GenBank/DDBJ databases">
        <authorList>
            <person name="Chiriac C."/>
            <person name="Salcher M."/>
            <person name="Ghai R."/>
            <person name="Kavagutti S V."/>
        </authorList>
    </citation>
    <scope>NUCLEOTIDE SEQUENCE</scope>
</reference>
<dbReference type="InterPro" id="IPR036249">
    <property type="entry name" value="Thioredoxin-like_sf"/>
</dbReference>
<name>A0A6J5N2J1_9CAUD</name>
<feature type="domain" description="Glutaredoxin" evidence="1">
    <location>
        <begin position="4"/>
        <end position="62"/>
    </location>
</feature>
<dbReference type="EMBL" id="LR796537">
    <property type="protein sequence ID" value="CAB4150119.1"/>
    <property type="molecule type" value="Genomic_DNA"/>
</dbReference>
<protein>
    <submittedName>
        <fullName evidence="2">GrxC Glutaredoxin and related proteins</fullName>
    </submittedName>
</protein>
<dbReference type="Gene3D" id="3.40.30.10">
    <property type="entry name" value="Glutaredoxin"/>
    <property type="match status" value="1"/>
</dbReference>
<gene>
    <name evidence="2" type="ORF">UFOVP562_6</name>
</gene>
<proteinExistence type="predicted"/>
<evidence type="ECO:0000313" key="2">
    <source>
        <dbReference type="EMBL" id="CAB4150119.1"/>
    </source>
</evidence>
<dbReference type="SUPFAM" id="SSF52833">
    <property type="entry name" value="Thioredoxin-like"/>
    <property type="match status" value="1"/>
</dbReference>
<dbReference type="Pfam" id="PF00462">
    <property type="entry name" value="Glutaredoxin"/>
    <property type="match status" value="1"/>
</dbReference>